<evidence type="ECO:0000256" key="1">
    <source>
        <dbReference type="ARBA" id="ARBA00004141"/>
    </source>
</evidence>
<dbReference type="InterPro" id="IPR000175">
    <property type="entry name" value="Na/ntran_symport"/>
</dbReference>
<sequence>MGQGFFSLTIGGCSMLIYGSYLSKKENLPKMAMNVTLVDTSVAFIAGLVVMPAMFVAMQKGVQIYAEDGALLSSDTLVFTVLPLMFESLGLLGLVFSVVFFFF</sequence>
<reference evidence="8" key="1">
    <citation type="submission" date="2014-09" db="EMBL/GenBank/DDBJ databases">
        <title>Vibrio variabilis JCM 19239. (C206) whole genome shotgun sequence.</title>
        <authorList>
            <person name="Sawabe T."/>
            <person name="Meirelles P."/>
            <person name="Nakanishi M."/>
            <person name="Sayaka M."/>
            <person name="Hattori M."/>
            <person name="Ohkuma M."/>
        </authorList>
    </citation>
    <scope>NUCLEOTIDE SEQUENCE [LARGE SCALE GENOMIC DNA]</scope>
    <source>
        <strain evidence="8">JCM 19239</strain>
    </source>
</reference>
<dbReference type="PROSITE" id="PS50267">
    <property type="entry name" value="NA_NEUROTRAN_SYMP_3"/>
    <property type="match status" value="1"/>
</dbReference>
<reference evidence="8" key="2">
    <citation type="submission" date="2014-09" db="EMBL/GenBank/DDBJ databases">
        <authorList>
            <consortium name="NBRP consortium"/>
            <person name="Sawabe T."/>
            <person name="Meirelles P."/>
            <person name="Nakanishi M."/>
            <person name="Sayaka M."/>
            <person name="Hattori M."/>
            <person name="Ohkuma M."/>
        </authorList>
    </citation>
    <scope>NUCLEOTIDE SEQUENCE [LARGE SCALE GENOMIC DNA]</scope>
    <source>
        <strain evidence="8">JCM 19239</strain>
    </source>
</reference>
<evidence type="ECO:0000256" key="4">
    <source>
        <dbReference type="ARBA" id="ARBA00022989"/>
    </source>
</evidence>
<comment type="subcellular location">
    <subcellularLocation>
        <location evidence="1">Membrane</location>
        <topology evidence="1">Multi-pass membrane protein</topology>
    </subcellularLocation>
</comment>
<evidence type="ECO:0000313" key="8">
    <source>
        <dbReference type="Proteomes" id="UP000029223"/>
    </source>
</evidence>
<dbReference type="InterPro" id="IPR037272">
    <property type="entry name" value="SNS_sf"/>
</dbReference>
<dbReference type="EMBL" id="BBMS01000036">
    <property type="protein sequence ID" value="GAL28018.1"/>
    <property type="molecule type" value="Genomic_DNA"/>
</dbReference>
<name>A0ABQ0JGY0_9VIBR</name>
<feature type="transmembrane region" description="Helical" evidence="6">
    <location>
        <begin position="77"/>
        <end position="102"/>
    </location>
</feature>
<dbReference type="Proteomes" id="UP000029223">
    <property type="component" value="Unassembled WGS sequence"/>
</dbReference>
<evidence type="ECO:0000256" key="2">
    <source>
        <dbReference type="ARBA" id="ARBA00022448"/>
    </source>
</evidence>
<comment type="caution">
    <text evidence="7">The sequence shown here is derived from an EMBL/GenBank/DDBJ whole genome shotgun (WGS) entry which is preliminary data.</text>
</comment>
<feature type="transmembrane region" description="Helical" evidence="6">
    <location>
        <begin position="35"/>
        <end position="57"/>
    </location>
</feature>
<dbReference type="SUPFAM" id="SSF161070">
    <property type="entry name" value="SNF-like"/>
    <property type="match status" value="1"/>
</dbReference>
<evidence type="ECO:0000256" key="6">
    <source>
        <dbReference type="SAM" id="Phobius"/>
    </source>
</evidence>
<organism evidence="7 8">
    <name type="scientific">Vibrio variabilis</name>
    <dbReference type="NCBI Taxonomy" id="990271"/>
    <lineage>
        <taxon>Bacteria</taxon>
        <taxon>Pseudomonadati</taxon>
        <taxon>Pseudomonadota</taxon>
        <taxon>Gammaproteobacteria</taxon>
        <taxon>Vibrionales</taxon>
        <taxon>Vibrionaceae</taxon>
        <taxon>Vibrio</taxon>
    </lineage>
</organism>
<protein>
    <submittedName>
        <fullName evidence="7">Sodium-dependent transporter</fullName>
    </submittedName>
</protein>
<accession>A0ABQ0JGY0</accession>
<keyword evidence="3 6" id="KW-0812">Transmembrane</keyword>
<dbReference type="Pfam" id="PF00209">
    <property type="entry name" value="SNF"/>
    <property type="match status" value="1"/>
</dbReference>
<keyword evidence="2" id="KW-0813">Transport</keyword>
<dbReference type="PANTHER" id="PTHR42948:SF1">
    <property type="entry name" value="TRANSPORTER"/>
    <property type="match status" value="1"/>
</dbReference>
<keyword evidence="4 6" id="KW-1133">Transmembrane helix</keyword>
<keyword evidence="5 6" id="KW-0472">Membrane</keyword>
<feature type="transmembrane region" description="Helical" evidence="6">
    <location>
        <begin position="6"/>
        <end position="23"/>
    </location>
</feature>
<keyword evidence="8" id="KW-1185">Reference proteome</keyword>
<evidence type="ECO:0000256" key="3">
    <source>
        <dbReference type="ARBA" id="ARBA00022692"/>
    </source>
</evidence>
<evidence type="ECO:0000256" key="5">
    <source>
        <dbReference type="ARBA" id="ARBA00023136"/>
    </source>
</evidence>
<gene>
    <name evidence="7" type="ORF">JCM19239_3475</name>
</gene>
<proteinExistence type="predicted"/>
<evidence type="ECO:0000313" key="7">
    <source>
        <dbReference type="EMBL" id="GAL28018.1"/>
    </source>
</evidence>
<dbReference type="PANTHER" id="PTHR42948">
    <property type="entry name" value="TRANSPORTER"/>
    <property type="match status" value="1"/>
</dbReference>